<reference evidence="2 3" key="1">
    <citation type="journal article" date="2005" name="Arch. Microbiol.">
        <title>The genome sequence of an anaerobic aromatic-degrading denitrifying bacterium, strain EbN1.</title>
        <authorList>
            <person name="Rabus R."/>
            <person name="Kube M."/>
            <person name="Heider J."/>
            <person name="Beck A."/>
            <person name="Heitmann K."/>
            <person name="Widdel F."/>
            <person name="Reinhardt R."/>
        </authorList>
    </citation>
    <scope>NUCLEOTIDE SEQUENCE [LARGE SCALE GENOMIC DNA]</scope>
    <source>
        <strain evidence="2 3">EbN1</strain>
    </source>
</reference>
<evidence type="ECO:0000256" key="1">
    <source>
        <dbReference type="SAM" id="MobiDB-lite"/>
    </source>
</evidence>
<gene>
    <name evidence="2" type="ORF">ebA4895</name>
</gene>
<evidence type="ECO:0000313" key="3">
    <source>
        <dbReference type="Proteomes" id="UP000006552"/>
    </source>
</evidence>
<feature type="compositionally biased region" description="Basic residues" evidence="1">
    <location>
        <begin position="68"/>
        <end position="77"/>
    </location>
</feature>
<feature type="compositionally biased region" description="Basic residues" evidence="1">
    <location>
        <begin position="43"/>
        <end position="52"/>
    </location>
</feature>
<name>Q5P1A3_AROAE</name>
<proteinExistence type="predicted"/>
<protein>
    <submittedName>
        <fullName evidence="2">Uncharacterized protein</fullName>
    </submittedName>
</protein>
<sequence length="159" mass="17306">MLRSRAPGAWIREREGPASRGGTRNRAAASSAPGPRARDLRPSRNRRARRNRLKTDNPENRQESSASGRRRKCRRNKGIAGGPVQGNMILIIPGLSPRTALRSMMFGIRSTISGSPSTVPANEPMPFRSSSPRPATRTLPVTVSISSAVRLPTSRSVSR</sequence>
<evidence type="ECO:0000313" key="2">
    <source>
        <dbReference type="EMBL" id="CAI08911.1"/>
    </source>
</evidence>
<dbReference type="Proteomes" id="UP000006552">
    <property type="component" value="Chromosome"/>
</dbReference>
<organism evidence="2 3">
    <name type="scientific">Aromatoleum aromaticum (strain DSM 19018 / LMG 30748 / EbN1)</name>
    <name type="common">Azoarcus sp. (strain EbN1)</name>
    <dbReference type="NCBI Taxonomy" id="76114"/>
    <lineage>
        <taxon>Bacteria</taxon>
        <taxon>Pseudomonadati</taxon>
        <taxon>Pseudomonadota</taxon>
        <taxon>Betaproteobacteria</taxon>
        <taxon>Rhodocyclales</taxon>
        <taxon>Rhodocyclaceae</taxon>
        <taxon>Aromatoleum</taxon>
    </lineage>
</organism>
<feature type="compositionally biased region" description="Polar residues" evidence="1">
    <location>
        <begin position="128"/>
        <end position="141"/>
    </location>
</feature>
<feature type="compositionally biased region" description="Low complexity" evidence="1">
    <location>
        <begin position="24"/>
        <end position="35"/>
    </location>
</feature>
<feature type="compositionally biased region" description="Basic and acidic residues" evidence="1">
    <location>
        <begin position="53"/>
        <end position="62"/>
    </location>
</feature>
<feature type="region of interest" description="Disordered" evidence="1">
    <location>
        <begin position="1"/>
        <end position="87"/>
    </location>
</feature>
<dbReference type="STRING" id="76114.ebA4895"/>
<dbReference type="AlphaFoldDB" id="Q5P1A3"/>
<keyword evidence="3" id="KW-1185">Reference proteome</keyword>
<feature type="region of interest" description="Disordered" evidence="1">
    <location>
        <begin position="112"/>
        <end position="141"/>
    </location>
</feature>
<accession>Q5P1A3</accession>
<dbReference type="EMBL" id="CR555306">
    <property type="protein sequence ID" value="CAI08911.1"/>
    <property type="molecule type" value="Genomic_DNA"/>
</dbReference>
<dbReference type="HOGENOM" id="CLU_1657210_0_0_4"/>
<dbReference type="KEGG" id="eba:ebA4895"/>